<dbReference type="PROSITE" id="PS50075">
    <property type="entry name" value="CARRIER"/>
    <property type="match status" value="1"/>
</dbReference>
<comment type="PTM">
    <text evidence="9">4'-phosphopantetheine is transferred from CoA to a specific serine of apo-ACP by acpS.</text>
</comment>
<comment type="similarity">
    <text evidence="7">Belongs to the acyl carrier protein (ACP) family.</text>
</comment>
<evidence type="ECO:0000256" key="4">
    <source>
        <dbReference type="ARBA" id="ARBA00022832"/>
    </source>
</evidence>
<dbReference type="UniPathway" id="UPA00094"/>
<evidence type="ECO:0000313" key="12">
    <source>
        <dbReference type="Proteomes" id="UP000032431"/>
    </source>
</evidence>
<dbReference type="STRING" id="29343.CCDG5_0467"/>
<evidence type="ECO:0000256" key="1">
    <source>
        <dbReference type="ARBA" id="ARBA00022450"/>
    </source>
</evidence>
<dbReference type="PATRIC" id="fig|29343.3.peg.490"/>
<dbReference type="GO" id="GO:0031177">
    <property type="term" value="F:phosphopantetheine binding"/>
    <property type="evidence" value="ECO:0007669"/>
    <property type="project" value="InterPro"/>
</dbReference>
<dbReference type="SMART" id="SM00823">
    <property type="entry name" value="PKS_PP"/>
    <property type="match status" value="1"/>
</dbReference>
<keyword evidence="12" id="KW-1185">Reference proteome</keyword>
<sequence>MPFVITERVKAVIANQFDVEEEEITSEMTFSELGADPLDIAELVDALADEFDCDIPVSCADSIETVGDAIKCVKKYLRQV</sequence>
<evidence type="ECO:0000256" key="7">
    <source>
        <dbReference type="HAMAP-Rule" id="MF_01217"/>
    </source>
</evidence>
<evidence type="ECO:0000313" key="11">
    <source>
        <dbReference type="EMBL" id="CDZ23605.1"/>
    </source>
</evidence>
<dbReference type="PANTHER" id="PTHR20863">
    <property type="entry name" value="ACYL CARRIER PROTEIN"/>
    <property type="match status" value="1"/>
</dbReference>
<dbReference type="InterPro" id="IPR009081">
    <property type="entry name" value="PP-bd_ACP"/>
</dbReference>
<dbReference type="SUPFAM" id="SSF47336">
    <property type="entry name" value="ACP-like"/>
    <property type="match status" value="1"/>
</dbReference>
<dbReference type="NCBIfam" id="TIGR00517">
    <property type="entry name" value="acyl_carrier"/>
    <property type="match status" value="1"/>
</dbReference>
<keyword evidence="5 7" id="KW-0443">Lipid metabolism</keyword>
<dbReference type="EMBL" id="LM995447">
    <property type="protein sequence ID" value="CDZ23605.1"/>
    <property type="molecule type" value="Genomic_DNA"/>
</dbReference>
<evidence type="ECO:0000256" key="6">
    <source>
        <dbReference type="ARBA" id="ARBA00023160"/>
    </source>
</evidence>
<comment type="pathway">
    <text evidence="7 9">Lipid metabolism; fatty acid biosynthesis.</text>
</comment>
<dbReference type="PANTHER" id="PTHR20863:SF76">
    <property type="entry name" value="CARRIER DOMAIN-CONTAINING PROTEIN"/>
    <property type="match status" value="1"/>
</dbReference>
<comment type="caution">
    <text evidence="7">Lacks conserved residue(s) required for the propagation of feature annotation.</text>
</comment>
<comment type="PTM">
    <text evidence="7">4'-phosphopantetheine is transferred from CoA to a specific serine of apo-ACP by AcpS. This modification is essential for activity because fatty acids are bound in thioester linkage to the sulfhydryl of the prosthetic group.</text>
</comment>
<evidence type="ECO:0000256" key="2">
    <source>
        <dbReference type="ARBA" id="ARBA00022516"/>
    </source>
</evidence>
<evidence type="ECO:0000256" key="3">
    <source>
        <dbReference type="ARBA" id="ARBA00022553"/>
    </source>
</evidence>
<feature type="domain" description="Carrier" evidence="10">
    <location>
        <begin position="3"/>
        <end position="77"/>
    </location>
</feature>
<evidence type="ECO:0000256" key="5">
    <source>
        <dbReference type="ARBA" id="ARBA00023098"/>
    </source>
</evidence>
<keyword evidence="2 7" id="KW-0444">Lipid biosynthesis</keyword>
<dbReference type="GO" id="GO:0005829">
    <property type="term" value="C:cytosol"/>
    <property type="evidence" value="ECO:0007669"/>
    <property type="project" value="TreeGrafter"/>
</dbReference>
<dbReference type="AlphaFoldDB" id="A0A078KR25"/>
<dbReference type="HOGENOM" id="CLU_108696_5_3_9"/>
<name>A0A078KR25_9FIRM</name>
<dbReference type="GO" id="GO:0009245">
    <property type="term" value="P:lipid A biosynthetic process"/>
    <property type="evidence" value="ECO:0007669"/>
    <property type="project" value="TreeGrafter"/>
</dbReference>
<dbReference type="Proteomes" id="UP000032431">
    <property type="component" value="Chromosome I"/>
</dbReference>
<dbReference type="Pfam" id="PF00550">
    <property type="entry name" value="PP-binding"/>
    <property type="match status" value="1"/>
</dbReference>
<dbReference type="InterPro" id="IPR003231">
    <property type="entry name" value="ACP"/>
</dbReference>
<dbReference type="InterPro" id="IPR020806">
    <property type="entry name" value="PKS_PP-bd"/>
</dbReference>
<dbReference type="GO" id="GO:0000036">
    <property type="term" value="F:acyl carrier activity"/>
    <property type="evidence" value="ECO:0007669"/>
    <property type="project" value="UniProtKB-UniRule"/>
</dbReference>
<keyword evidence="3 7" id="KW-0597">Phosphoprotein</keyword>
<comment type="function">
    <text evidence="7 9">Carrier of the growing fatty acid chain in fatty acid biosynthesis.</text>
</comment>
<accession>A0A078KR25</accession>
<dbReference type="NCBIfam" id="NF002150">
    <property type="entry name" value="PRK00982.1-4"/>
    <property type="match status" value="1"/>
</dbReference>
<evidence type="ECO:0000259" key="10">
    <source>
        <dbReference type="PROSITE" id="PS50075"/>
    </source>
</evidence>
<organism evidence="11 12">
    <name type="scientific">[Clostridium] cellulosi</name>
    <dbReference type="NCBI Taxonomy" id="29343"/>
    <lineage>
        <taxon>Bacteria</taxon>
        <taxon>Bacillati</taxon>
        <taxon>Bacillota</taxon>
        <taxon>Clostridia</taxon>
        <taxon>Eubacteriales</taxon>
        <taxon>Oscillospiraceae</taxon>
        <taxon>Oscillospiraceae incertae sedis</taxon>
    </lineage>
</organism>
<proteinExistence type="inferred from homology"/>
<dbReference type="KEGG" id="ccel:CCDG5_0467"/>
<dbReference type="Gene3D" id="1.10.1200.10">
    <property type="entry name" value="ACP-like"/>
    <property type="match status" value="1"/>
</dbReference>
<dbReference type="GO" id="GO:0016020">
    <property type="term" value="C:membrane"/>
    <property type="evidence" value="ECO:0007669"/>
    <property type="project" value="GOC"/>
</dbReference>
<evidence type="ECO:0000256" key="8">
    <source>
        <dbReference type="NCBIfam" id="TIGR00517"/>
    </source>
</evidence>
<evidence type="ECO:0000256" key="9">
    <source>
        <dbReference type="RuleBase" id="RU003545"/>
    </source>
</evidence>
<dbReference type="GO" id="GO:0000035">
    <property type="term" value="F:acyl binding"/>
    <property type="evidence" value="ECO:0007669"/>
    <property type="project" value="TreeGrafter"/>
</dbReference>
<keyword evidence="7" id="KW-0963">Cytoplasm</keyword>
<dbReference type="HAMAP" id="MF_01217">
    <property type="entry name" value="Acyl_carrier"/>
    <property type="match status" value="1"/>
</dbReference>
<dbReference type="InterPro" id="IPR036736">
    <property type="entry name" value="ACP-like_sf"/>
</dbReference>
<keyword evidence="1 7" id="KW-0596">Phosphopantetheine</keyword>
<keyword evidence="6 7" id="KW-0275">Fatty acid biosynthesis</keyword>
<keyword evidence="4 7" id="KW-0276">Fatty acid metabolism</keyword>
<protein>
    <recommendedName>
        <fullName evidence="7 8">Acyl carrier protein</fullName>
        <shortName evidence="7">ACP</shortName>
    </recommendedName>
</protein>
<gene>
    <name evidence="7" type="primary">acpP</name>
    <name evidence="11" type="ORF">CCDG5_0467</name>
</gene>
<comment type="subcellular location">
    <subcellularLocation>
        <location evidence="7">Cytoplasm</location>
    </subcellularLocation>
</comment>
<reference evidence="12" key="1">
    <citation type="submission" date="2014-07" db="EMBL/GenBank/DDBJ databases">
        <authorList>
            <person name="Wibberg D."/>
        </authorList>
    </citation>
    <scope>NUCLEOTIDE SEQUENCE [LARGE SCALE GENOMIC DNA]</scope>
    <source>
        <strain evidence="12">DG5</strain>
    </source>
</reference>